<sequence length="185" mass="20515">MSLECVYPSMGVLAQAEWFKIGTEKDSIAIYSPTHGVVIRKPYAEKVYFLNSAMASNNLTLFFRNASEDDVGYYSCSLYAYPEGSWQKVIQVVQSGLYPSDMVPFPSAEYSALTDVQGSSYSTEAKFTSESWLSVINTPHTFTTTALYPALKAAANRNMRNTFPLQNGCRWCVGASAAWALRPHV</sequence>
<dbReference type="PROSITE" id="PS50835">
    <property type="entry name" value="IG_LIKE"/>
    <property type="match status" value="1"/>
</dbReference>
<evidence type="ECO:0000259" key="1">
    <source>
        <dbReference type="PROSITE" id="PS50835"/>
    </source>
</evidence>
<proteinExistence type="predicted"/>
<gene>
    <name evidence="2" type="ORF">P7K49_027982</name>
</gene>
<reference evidence="2 3" key="1">
    <citation type="submission" date="2023-05" db="EMBL/GenBank/DDBJ databases">
        <title>B98-5 Cell Line De Novo Hybrid Assembly: An Optical Mapping Approach.</title>
        <authorList>
            <person name="Kananen K."/>
            <person name="Auerbach J.A."/>
            <person name="Kautto E."/>
            <person name="Blachly J.S."/>
        </authorList>
    </citation>
    <scope>NUCLEOTIDE SEQUENCE [LARGE SCALE GENOMIC DNA]</scope>
    <source>
        <strain evidence="2">B95-8</strain>
        <tissue evidence="2">Cell line</tissue>
    </source>
</reference>
<organism evidence="2 3">
    <name type="scientific">Saguinus oedipus</name>
    <name type="common">Cotton-top tamarin</name>
    <name type="synonym">Oedipomidas oedipus</name>
    <dbReference type="NCBI Taxonomy" id="9490"/>
    <lineage>
        <taxon>Eukaryota</taxon>
        <taxon>Metazoa</taxon>
        <taxon>Chordata</taxon>
        <taxon>Craniata</taxon>
        <taxon>Vertebrata</taxon>
        <taxon>Euteleostomi</taxon>
        <taxon>Mammalia</taxon>
        <taxon>Eutheria</taxon>
        <taxon>Euarchontoglires</taxon>
        <taxon>Primates</taxon>
        <taxon>Haplorrhini</taxon>
        <taxon>Platyrrhini</taxon>
        <taxon>Cebidae</taxon>
        <taxon>Callitrichinae</taxon>
        <taxon>Saguinus</taxon>
    </lineage>
</organism>
<name>A0ABQ9UAZ7_SAGOE</name>
<keyword evidence="3" id="KW-1185">Reference proteome</keyword>
<dbReference type="PANTHER" id="PTHR47011">
    <property type="entry name" value="CD226 ANTIGEN"/>
    <property type="match status" value="1"/>
</dbReference>
<evidence type="ECO:0000313" key="3">
    <source>
        <dbReference type="Proteomes" id="UP001266305"/>
    </source>
</evidence>
<dbReference type="InterPro" id="IPR042842">
    <property type="entry name" value="CD226"/>
</dbReference>
<dbReference type="EMBL" id="JASSZA010000014">
    <property type="protein sequence ID" value="KAK2094244.1"/>
    <property type="molecule type" value="Genomic_DNA"/>
</dbReference>
<dbReference type="InterPro" id="IPR036179">
    <property type="entry name" value="Ig-like_dom_sf"/>
</dbReference>
<dbReference type="PANTHER" id="PTHR47011:SF1">
    <property type="entry name" value="CD226 ANTIGEN"/>
    <property type="match status" value="1"/>
</dbReference>
<dbReference type="InterPro" id="IPR013783">
    <property type="entry name" value="Ig-like_fold"/>
</dbReference>
<accession>A0ABQ9UAZ7</accession>
<protein>
    <recommendedName>
        <fullName evidence="1">Ig-like domain-containing protein</fullName>
    </recommendedName>
</protein>
<feature type="domain" description="Ig-like" evidence="1">
    <location>
        <begin position="1"/>
        <end position="78"/>
    </location>
</feature>
<evidence type="ECO:0000313" key="2">
    <source>
        <dbReference type="EMBL" id="KAK2094244.1"/>
    </source>
</evidence>
<dbReference type="Gene3D" id="2.60.40.10">
    <property type="entry name" value="Immunoglobulins"/>
    <property type="match status" value="1"/>
</dbReference>
<dbReference type="InterPro" id="IPR007110">
    <property type="entry name" value="Ig-like_dom"/>
</dbReference>
<dbReference type="Proteomes" id="UP001266305">
    <property type="component" value="Unassembled WGS sequence"/>
</dbReference>
<comment type="caution">
    <text evidence="2">The sequence shown here is derived from an EMBL/GenBank/DDBJ whole genome shotgun (WGS) entry which is preliminary data.</text>
</comment>
<dbReference type="SUPFAM" id="SSF48726">
    <property type="entry name" value="Immunoglobulin"/>
    <property type="match status" value="1"/>
</dbReference>